<evidence type="ECO:0000313" key="1">
    <source>
        <dbReference type="EMBL" id="QZE13029.1"/>
    </source>
</evidence>
<dbReference type="Proteomes" id="UP000826212">
    <property type="component" value="Chromosome"/>
</dbReference>
<dbReference type="EMBL" id="CP081303">
    <property type="protein sequence ID" value="QZE13029.1"/>
    <property type="molecule type" value="Genomic_DNA"/>
</dbReference>
<accession>A0AC61NQU2</accession>
<gene>
    <name evidence="1" type="ORF">K4L44_10555</name>
</gene>
<keyword evidence="2" id="KW-1185">Reference proteome</keyword>
<proteinExistence type="predicted"/>
<protein>
    <submittedName>
        <fullName evidence="1">Uncharacterized protein</fullName>
    </submittedName>
</protein>
<organism evidence="1 2">
    <name type="scientific">Halosquirtibacter laminarini</name>
    <dbReference type="NCBI Taxonomy" id="3374600"/>
    <lineage>
        <taxon>Bacteria</taxon>
        <taxon>Pseudomonadati</taxon>
        <taxon>Bacteroidota</taxon>
        <taxon>Bacteroidia</taxon>
        <taxon>Marinilabiliales</taxon>
        <taxon>Prolixibacteraceae</taxon>
        <taxon>Halosquirtibacter</taxon>
    </lineage>
</organism>
<reference evidence="1" key="1">
    <citation type="submission" date="2021-08" db="EMBL/GenBank/DDBJ databases">
        <title>Novel anaerobic bacterium isolated from sea squirt in East Sea, Republic of Korea.</title>
        <authorList>
            <person name="Nguyen T.H."/>
            <person name="Li Z."/>
            <person name="Lee Y.-J."/>
            <person name="Ko J."/>
            <person name="Kim S.-G."/>
        </authorList>
    </citation>
    <scope>NUCLEOTIDE SEQUENCE</scope>
    <source>
        <strain evidence="1">KCTC 25031</strain>
    </source>
</reference>
<name>A0AC61NQU2_9BACT</name>
<evidence type="ECO:0000313" key="2">
    <source>
        <dbReference type="Proteomes" id="UP000826212"/>
    </source>
</evidence>
<sequence length="222" mass="25934">MKKLTVILFAFLALCSCSKEEEGVPEIPSYVDGFYKLVRVDGPQIHDINCNGIYEDFLTEYTTGENPLDLSRQQNLLFCGRGVNNQGNQQYQFMFRVPGTFEKKEITNPTYSKWECTNWQLRCSMKQPEVRPEDGTICFRWDDLFSGSDHGSIRKVEYRNNMLIMKIISIYYNQKKGFAEPVHLTLIFKYLNSNQDEGLKIVRNTKYVEGDLSEKYIKEFGY</sequence>